<evidence type="ECO:0000313" key="2">
    <source>
        <dbReference type="Proteomes" id="UP000694240"/>
    </source>
</evidence>
<evidence type="ECO:0000313" key="1">
    <source>
        <dbReference type="EMBL" id="KAG7558827.1"/>
    </source>
</evidence>
<name>A0A8T1ZH98_9BRAS</name>
<dbReference type="EMBL" id="JAEFBK010000010">
    <property type="protein sequence ID" value="KAG7558827.1"/>
    <property type="molecule type" value="Genomic_DNA"/>
</dbReference>
<dbReference type="AlphaFoldDB" id="A0A8T1ZH98"/>
<keyword evidence="2" id="KW-1185">Reference proteome</keyword>
<comment type="caution">
    <text evidence="1">The sequence shown here is derived from an EMBL/GenBank/DDBJ whole genome shotgun (WGS) entry which is preliminary data.</text>
</comment>
<sequence>MNPLSAWFLAQNTNSSATTLASVGSFTDHLQENESQGRSAAKNVESPLMAEATTLLPAIQRALELGYTTISFASNSQ</sequence>
<gene>
    <name evidence="1" type="ORF">ISN45_Aa05g004540</name>
</gene>
<accession>A0A8T1ZH98</accession>
<proteinExistence type="predicted"/>
<dbReference type="Proteomes" id="UP000694240">
    <property type="component" value="Chromosome 10"/>
</dbReference>
<organism evidence="1 2">
    <name type="scientific">Arabidopsis thaliana x Arabidopsis arenosa</name>
    <dbReference type="NCBI Taxonomy" id="1240361"/>
    <lineage>
        <taxon>Eukaryota</taxon>
        <taxon>Viridiplantae</taxon>
        <taxon>Streptophyta</taxon>
        <taxon>Embryophyta</taxon>
        <taxon>Tracheophyta</taxon>
        <taxon>Spermatophyta</taxon>
        <taxon>Magnoliopsida</taxon>
        <taxon>eudicotyledons</taxon>
        <taxon>Gunneridae</taxon>
        <taxon>Pentapetalae</taxon>
        <taxon>rosids</taxon>
        <taxon>malvids</taxon>
        <taxon>Brassicales</taxon>
        <taxon>Brassicaceae</taxon>
        <taxon>Camelineae</taxon>
        <taxon>Arabidopsis</taxon>
    </lineage>
</organism>
<protein>
    <submittedName>
        <fullName evidence="1">Uncharacterized protein</fullName>
    </submittedName>
</protein>
<reference evidence="1 2" key="1">
    <citation type="submission" date="2020-12" db="EMBL/GenBank/DDBJ databases">
        <title>Concerted genomic and epigenomic changes stabilize Arabidopsis allopolyploids.</title>
        <authorList>
            <person name="Chen Z."/>
        </authorList>
    </citation>
    <scope>NUCLEOTIDE SEQUENCE [LARGE SCALE GENOMIC DNA]</scope>
    <source>
        <strain evidence="1">Allo738</strain>
        <tissue evidence="1">Leaf</tissue>
    </source>
</reference>